<feature type="transmembrane region" description="Helical" evidence="1">
    <location>
        <begin position="76"/>
        <end position="102"/>
    </location>
</feature>
<proteinExistence type="predicted"/>
<feature type="transmembrane region" description="Helical" evidence="1">
    <location>
        <begin position="178"/>
        <end position="200"/>
    </location>
</feature>
<keyword evidence="1" id="KW-1133">Transmembrane helix</keyword>
<keyword evidence="1" id="KW-0472">Membrane</keyword>
<protein>
    <submittedName>
        <fullName evidence="2">Uncharacterized protein</fullName>
    </submittedName>
</protein>
<gene>
    <name evidence="2" type="ORF">ODALV1_LOCUS6611</name>
</gene>
<sequence>MTLSQAHGVRIIAGVSVLSALAMLLVNSFVFIVRLQDLKSKFDSSNVPNTTSDASRAEAYKELLSDMISMWTKYRAILVSSSMLAILSALLQMIFSGLVILADSRSIQLYTRKWIIVHFILIFVMLIVLIELLVLTENRNDRDDWTNQIHTLTKYLDIDRPHNDYSELLRFLGVGPTFIYASVGTNFPVVLILMGVLIFLMRHQQGDYESYE</sequence>
<evidence type="ECO:0000313" key="3">
    <source>
        <dbReference type="Proteomes" id="UP001642540"/>
    </source>
</evidence>
<dbReference type="EMBL" id="CAXLJM020000020">
    <property type="protein sequence ID" value="CAL8087017.1"/>
    <property type="molecule type" value="Genomic_DNA"/>
</dbReference>
<feature type="transmembrane region" description="Helical" evidence="1">
    <location>
        <begin position="114"/>
        <end position="135"/>
    </location>
</feature>
<reference evidence="2 3" key="1">
    <citation type="submission" date="2024-08" db="EMBL/GenBank/DDBJ databases">
        <authorList>
            <person name="Cucini C."/>
            <person name="Frati F."/>
        </authorList>
    </citation>
    <scope>NUCLEOTIDE SEQUENCE [LARGE SCALE GENOMIC DNA]</scope>
</reference>
<evidence type="ECO:0000313" key="2">
    <source>
        <dbReference type="EMBL" id="CAL8087017.1"/>
    </source>
</evidence>
<keyword evidence="3" id="KW-1185">Reference proteome</keyword>
<accession>A0ABP1Q2J1</accession>
<comment type="caution">
    <text evidence="2">The sequence shown here is derived from an EMBL/GenBank/DDBJ whole genome shotgun (WGS) entry which is preliminary data.</text>
</comment>
<dbReference type="Proteomes" id="UP001642540">
    <property type="component" value="Unassembled WGS sequence"/>
</dbReference>
<feature type="transmembrane region" description="Helical" evidence="1">
    <location>
        <begin position="12"/>
        <end position="33"/>
    </location>
</feature>
<name>A0ABP1Q2J1_9HEXA</name>
<keyword evidence="1" id="KW-0812">Transmembrane</keyword>
<evidence type="ECO:0000256" key="1">
    <source>
        <dbReference type="SAM" id="Phobius"/>
    </source>
</evidence>
<organism evidence="2 3">
    <name type="scientific">Orchesella dallaii</name>
    <dbReference type="NCBI Taxonomy" id="48710"/>
    <lineage>
        <taxon>Eukaryota</taxon>
        <taxon>Metazoa</taxon>
        <taxon>Ecdysozoa</taxon>
        <taxon>Arthropoda</taxon>
        <taxon>Hexapoda</taxon>
        <taxon>Collembola</taxon>
        <taxon>Entomobryomorpha</taxon>
        <taxon>Entomobryoidea</taxon>
        <taxon>Orchesellidae</taxon>
        <taxon>Orchesellinae</taxon>
        <taxon>Orchesella</taxon>
    </lineage>
</organism>